<comment type="caution">
    <text evidence="4">The sequence shown here is derived from an EMBL/GenBank/DDBJ whole genome shotgun (WGS) entry which is preliminary data.</text>
</comment>
<protein>
    <submittedName>
        <fullName evidence="4">Uncharacterized protein</fullName>
    </submittedName>
</protein>
<reference evidence="4" key="2">
    <citation type="journal article" date="2022" name="Proc. Natl. Acad. Sci. U.S.A.">
        <title>Diploid-dominant life cycles characterize the early evolution of Fungi.</title>
        <authorList>
            <person name="Amses K.R."/>
            <person name="Simmons D.R."/>
            <person name="Longcore J.E."/>
            <person name="Mondo S.J."/>
            <person name="Seto K."/>
            <person name="Jeronimo G.H."/>
            <person name="Bonds A.E."/>
            <person name="Quandt C.A."/>
            <person name="Davis W.J."/>
            <person name="Chang Y."/>
            <person name="Federici B.A."/>
            <person name="Kuo A."/>
            <person name="LaButti K."/>
            <person name="Pangilinan J."/>
            <person name="Andreopoulos W."/>
            <person name="Tritt A."/>
            <person name="Riley R."/>
            <person name="Hundley H."/>
            <person name="Johnson J."/>
            <person name="Lipzen A."/>
            <person name="Barry K."/>
            <person name="Lang B.F."/>
            <person name="Cuomo C.A."/>
            <person name="Buchler N.E."/>
            <person name="Grigoriev I.V."/>
            <person name="Spatafora J.W."/>
            <person name="Stajich J.E."/>
            <person name="James T.Y."/>
        </authorList>
    </citation>
    <scope>NUCLEOTIDE SEQUENCE</scope>
    <source>
        <strain evidence="4">AG</strain>
    </source>
</reference>
<dbReference type="AlphaFoldDB" id="A0AAD5E1T9"/>
<dbReference type="InterPro" id="IPR036770">
    <property type="entry name" value="Ankyrin_rpt-contain_sf"/>
</dbReference>
<keyword evidence="5" id="KW-1185">Reference proteome</keyword>
<dbReference type="RefSeq" id="XP_051439961.1">
    <property type="nucleotide sequence ID" value="XM_051584486.1"/>
</dbReference>
<accession>A0AAD5E1T9</accession>
<evidence type="ECO:0000256" key="2">
    <source>
        <dbReference type="ARBA" id="ARBA00023043"/>
    </source>
</evidence>
<name>A0AAD5E1T9_UMBRA</name>
<dbReference type="InterPro" id="IPR002110">
    <property type="entry name" value="Ankyrin_rpt"/>
</dbReference>
<evidence type="ECO:0000256" key="1">
    <source>
        <dbReference type="ARBA" id="ARBA00022737"/>
    </source>
</evidence>
<keyword evidence="1" id="KW-0677">Repeat</keyword>
<dbReference type="PROSITE" id="PS50088">
    <property type="entry name" value="ANK_REPEAT"/>
    <property type="match status" value="1"/>
</dbReference>
<dbReference type="Proteomes" id="UP001206595">
    <property type="component" value="Unassembled WGS sequence"/>
</dbReference>
<dbReference type="GeneID" id="75909836"/>
<keyword evidence="2 3" id="KW-0040">ANK repeat</keyword>
<evidence type="ECO:0000313" key="4">
    <source>
        <dbReference type="EMBL" id="KAI8574955.1"/>
    </source>
</evidence>
<sequence>MNGHCDTVDLLINHGAAVDGQNERLRTALHLASEKGDMEVVGTLLHYRASVD</sequence>
<dbReference type="Pfam" id="PF12796">
    <property type="entry name" value="Ank_2"/>
    <property type="match status" value="1"/>
</dbReference>
<feature type="non-terminal residue" evidence="4">
    <location>
        <position position="52"/>
    </location>
</feature>
<dbReference type="EMBL" id="MU621020">
    <property type="protein sequence ID" value="KAI8574955.1"/>
    <property type="molecule type" value="Genomic_DNA"/>
</dbReference>
<evidence type="ECO:0000256" key="3">
    <source>
        <dbReference type="PROSITE-ProRule" id="PRU00023"/>
    </source>
</evidence>
<dbReference type="PANTHER" id="PTHR24173:SF74">
    <property type="entry name" value="ANKYRIN REPEAT DOMAIN-CONTAINING PROTEIN 16"/>
    <property type="match status" value="1"/>
</dbReference>
<dbReference type="SUPFAM" id="SSF48403">
    <property type="entry name" value="Ankyrin repeat"/>
    <property type="match status" value="1"/>
</dbReference>
<dbReference type="PANTHER" id="PTHR24173">
    <property type="entry name" value="ANKYRIN REPEAT CONTAINING"/>
    <property type="match status" value="1"/>
</dbReference>
<feature type="repeat" description="ANK" evidence="3">
    <location>
        <begin position="24"/>
        <end position="52"/>
    </location>
</feature>
<dbReference type="Gene3D" id="1.25.40.20">
    <property type="entry name" value="Ankyrin repeat-containing domain"/>
    <property type="match status" value="1"/>
</dbReference>
<dbReference type="PROSITE" id="PS50297">
    <property type="entry name" value="ANK_REP_REGION"/>
    <property type="match status" value="1"/>
</dbReference>
<evidence type="ECO:0000313" key="5">
    <source>
        <dbReference type="Proteomes" id="UP001206595"/>
    </source>
</evidence>
<reference evidence="4" key="1">
    <citation type="submission" date="2021-06" db="EMBL/GenBank/DDBJ databases">
        <authorList>
            <consortium name="DOE Joint Genome Institute"/>
            <person name="Mondo S.J."/>
            <person name="Amses K.R."/>
            <person name="Simmons D.R."/>
            <person name="Longcore J.E."/>
            <person name="Seto K."/>
            <person name="Alves G.H."/>
            <person name="Bonds A.E."/>
            <person name="Quandt C.A."/>
            <person name="Davis W.J."/>
            <person name="Chang Y."/>
            <person name="Letcher P.M."/>
            <person name="Powell M.J."/>
            <person name="Kuo A."/>
            <person name="Labutti K."/>
            <person name="Pangilinan J."/>
            <person name="Andreopoulos W."/>
            <person name="Tritt A."/>
            <person name="Riley R."/>
            <person name="Hundley H."/>
            <person name="Johnson J."/>
            <person name="Lipzen A."/>
            <person name="Barry K."/>
            <person name="Berbee M.L."/>
            <person name="Buchler N.E."/>
            <person name="Grigoriev I.V."/>
            <person name="Spatafora J.W."/>
            <person name="Stajich J.E."/>
            <person name="James T.Y."/>
        </authorList>
    </citation>
    <scope>NUCLEOTIDE SEQUENCE</scope>
    <source>
        <strain evidence="4">AG</strain>
    </source>
</reference>
<organism evidence="4 5">
    <name type="scientific">Umbelopsis ramanniana AG</name>
    <dbReference type="NCBI Taxonomy" id="1314678"/>
    <lineage>
        <taxon>Eukaryota</taxon>
        <taxon>Fungi</taxon>
        <taxon>Fungi incertae sedis</taxon>
        <taxon>Mucoromycota</taxon>
        <taxon>Mucoromycotina</taxon>
        <taxon>Umbelopsidomycetes</taxon>
        <taxon>Umbelopsidales</taxon>
        <taxon>Umbelopsidaceae</taxon>
        <taxon>Umbelopsis</taxon>
    </lineage>
</organism>
<gene>
    <name evidence="4" type="ORF">K450DRAFT_194823</name>
</gene>
<proteinExistence type="predicted"/>